<dbReference type="Proteomes" id="UP000482295">
    <property type="component" value="Unassembled WGS sequence"/>
</dbReference>
<dbReference type="InterPro" id="IPR012505">
    <property type="entry name" value="YbbR"/>
</dbReference>
<evidence type="ECO:0000256" key="1">
    <source>
        <dbReference type="SAM" id="Phobius"/>
    </source>
</evidence>
<dbReference type="EMBL" id="VVIQ01000003">
    <property type="protein sequence ID" value="MUL27518.1"/>
    <property type="molecule type" value="Genomic_DNA"/>
</dbReference>
<protein>
    <submittedName>
        <fullName evidence="2">YbbR-like domain-containing protein</fullName>
    </submittedName>
</protein>
<keyword evidence="1" id="KW-1133">Transmembrane helix</keyword>
<feature type="transmembrane region" description="Helical" evidence="1">
    <location>
        <begin position="21"/>
        <end position="42"/>
    </location>
</feature>
<name>A0A7C9LP73_9BACT</name>
<dbReference type="InterPro" id="IPR053154">
    <property type="entry name" value="c-di-AMP_regulator"/>
</dbReference>
<evidence type="ECO:0000313" key="3">
    <source>
        <dbReference type="Proteomes" id="UP000482295"/>
    </source>
</evidence>
<dbReference type="Pfam" id="PF07949">
    <property type="entry name" value="YbbR"/>
    <property type="match status" value="1"/>
</dbReference>
<sequence>MKIGKSLHTLNLFRSFLSIIINKEFLIFLFFLVLSGGFWLIMTLNETYEREFSIPLRMADVPRNVVITSDPDSVVRFTVRDKGYMIAAYGAEDAFRPIYADYRLYTDGHSRGDISVADLQKQIYLQLAKSSKITSVKGGKLSFSFNFGQHKKVPVHLLGTVVPGKNYYLAHVDFVPDSVQVYAARNVLDSIQTVYTKRQYITNFTDVKEMTIDLRKFTNAKCIPSKVKMKLYPDVLTEESVEVPIEAINMPEDKVMRTFPSKVKVRFVVGAYRMRSMPKNAETKELLPVDFRIVVNYKDIESTHSDKCRLYILNTPNGVRNVRPSVNTVDYLIEQR</sequence>
<proteinExistence type="predicted"/>
<keyword evidence="1" id="KW-0472">Membrane</keyword>
<organism evidence="2 3">
    <name type="scientific">Prevotella vespertina</name>
    <dbReference type="NCBI Taxonomy" id="2608404"/>
    <lineage>
        <taxon>Bacteria</taxon>
        <taxon>Pseudomonadati</taxon>
        <taxon>Bacteroidota</taxon>
        <taxon>Bacteroidia</taxon>
        <taxon>Bacteroidales</taxon>
        <taxon>Prevotellaceae</taxon>
        <taxon>Prevotella</taxon>
    </lineage>
</organism>
<dbReference type="RefSeq" id="WP_009434883.1">
    <property type="nucleotide sequence ID" value="NZ_VVIQ01000003.1"/>
</dbReference>
<dbReference type="PANTHER" id="PTHR37804">
    <property type="entry name" value="CDAA REGULATORY PROTEIN CDAR"/>
    <property type="match status" value="1"/>
</dbReference>
<gene>
    <name evidence="2" type="ORF">F0475_04190</name>
</gene>
<keyword evidence="1" id="KW-0812">Transmembrane</keyword>
<dbReference type="AlphaFoldDB" id="A0A7C9LP73"/>
<keyword evidence="3" id="KW-1185">Reference proteome</keyword>
<evidence type="ECO:0000313" key="2">
    <source>
        <dbReference type="EMBL" id="MUL27518.1"/>
    </source>
</evidence>
<accession>A0A7C9LP73</accession>
<dbReference type="PANTHER" id="PTHR37804:SF1">
    <property type="entry name" value="CDAA REGULATORY PROTEIN CDAR"/>
    <property type="match status" value="1"/>
</dbReference>
<dbReference type="Gene3D" id="2.170.120.40">
    <property type="entry name" value="YbbR-like domain"/>
    <property type="match status" value="1"/>
</dbReference>
<reference evidence="2 3" key="1">
    <citation type="submission" date="2019-09" db="EMBL/GenBank/DDBJ databases">
        <title>Prevotella A2879 sp. nov., isolated from an abscess of a patient.</title>
        <authorList>
            <person name="Buhl M."/>
            <person name="Oberhettinger P."/>
        </authorList>
    </citation>
    <scope>NUCLEOTIDE SEQUENCE [LARGE SCALE GENOMIC DNA]</scope>
    <source>
        <strain evidence="2 3">A2879</strain>
    </source>
</reference>
<comment type="caution">
    <text evidence="2">The sequence shown here is derived from an EMBL/GenBank/DDBJ whole genome shotgun (WGS) entry which is preliminary data.</text>
</comment>